<reference evidence="2 3" key="1">
    <citation type="submission" date="2023-09" db="EMBL/GenBank/DDBJ databases">
        <title>Nesidiocoris tenuis whole genome shotgun sequence.</title>
        <authorList>
            <person name="Shibata T."/>
            <person name="Shimoda M."/>
            <person name="Kobayashi T."/>
            <person name="Uehara T."/>
        </authorList>
    </citation>
    <scope>NUCLEOTIDE SEQUENCE [LARGE SCALE GENOMIC DNA]</scope>
    <source>
        <strain evidence="2 3">Japan</strain>
    </source>
</reference>
<evidence type="ECO:0000256" key="1">
    <source>
        <dbReference type="SAM" id="MobiDB-lite"/>
    </source>
</evidence>
<feature type="region of interest" description="Disordered" evidence="1">
    <location>
        <begin position="490"/>
        <end position="535"/>
    </location>
</feature>
<dbReference type="InterPro" id="IPR029071">
    <property type="entry name" value="Ubiquitin-like_domsf"/>
</dbReference>
<dbReference type="PANTHER" id="PTHR46467">
    <property type="entry name" value="TETHER CONTAINING UBX DOMAIN FOR GLUT4"/>
    <property type="match status" value="1"/>
</dbReference>
<feature type="compositionally biased region" description="Polar residues" evidence="1">
    <location>
        <begin position="520"/>
        <end position="530"/>
    </location>
</feature>
<protein>
    <submittedName>
        <fullName evidence="2">Tether containing UBX domain for</fullName>
    </submittedName>
</protein>
<proteinExistence type="predicted"/>
<name>A0ABN7B7I3_9HEMI</name>
<accession>A0ABN7B7I3</accession>
<dbReference type="EMBL" id="AP028919">
    <property type="protein sequence ID" value="BET00209.1"/>
    <property type="molecule type" value="Genomic_DNA"/>
</dbReference>
<evidence type="ECO:0000313" key="3">
    <source>
        <dbReference type="Proteomes" id="UP001307889"/>
    </source>
</evidence>
<organism evidence="2 3">
    <name type="scientific">Nesidiocoris tenuis</name>
    <dbReference type="NCBI Taxonomy" id="355587"/>
    <lineage>
        <taxon>Eukaryota</taxon>
        <taxon>Metazoa</taxon>
        <taxon>Ecdysozoa</taxon>
        <taxon>Arthropoda</taxon>
        <taxon>Hexapoda</taxon>
        <taxon>Insecta</taxon>
        <taxon>Pterygota</taxon>
        <taxon>Neoptera</taxon>
        <taxon>Paraneoptera</taxon>
        <taxon>Hemiptera</taxon>
        <taxon>Heteroptera</taxon>
        <taxon>Panheteroptera</taxon>
        <taxon>Cimicomorpha</taxon>
        <taxon>Miridae</taxon>
        <taxon>Dicyphina</taxon>
        <taxon>Nesidiocoris</taxon>
    </lineage>
</organism>
<dbReference type="PANTHER" id="PTHR46467:SF1">
    <property type="entry name" value="TETHER CONTAINING UBX DOMAIN FOR GLUT4"/>
    <property type="match status" value="1"/>
</dbReference>
<keyword evidence="3" id="KW-1185">Reference proteome</keyword>
<dbReference type="SUPFAM" id="SSF54236">
    <property type="entry name" value="Ubiquitin-like"/>
    <property type="match status" value="2"/>
</dbReference>
<dbReference type="Gene3D" id="3.10.20.90">
    <property type="entry name" value="Phosphatidylinositol 3-kinase Catalytic Subunit, Chain A, domain 1"/>
    <property type="match status" value="1"/>
</dbReference>
<dbReference type="Proteomes" id="UP001307889">
    <property type="component" value="Chromosome 11"/>
</dbReference>
<sequence length="546" mass="62278">MEIGSNETVDNVSIQKWPIQKKEQVKYLKREIHFIVESPTGEQMPVRYKPDMTVGTLFHLACKKFALQPNDYYVVFNYREMDQAELLKNVNITLSSVVRLYKGRKITMVPDIFVSVRIKDCRIGSVFRMTDNLWDILYKLLSDKSYEPDMVPIVIYNKNEFIGENVLKVVRLRDMGITQGSCVVRFIQLRQEDLDDRKVKEDEDTLATLESLELKNIGTTGDTGAKSVHFKIDEDELDQENIQFIGERRTLAFRLPDPSTSEEVLQEEYFDLLVEEIQPLFEELSKRKGVPKDDLDEAVRAELGKLSGIRTDFDDTFVRVVFPDRTCLQCVFAPDEKVLEVKAFVRKFLKNPTADFDLYVLSGEERINIQDEMTLTDLKLIPAVRLIYEPVEHRFTSMDQFLSDEVIINLTPYNIGKEAALMLRSESLDRFLMSGEDSRSSSRKSTGSFLNKFIRSSHSSAHRGTTAGSRAFEGSRAYSRAVGLSRKVSSFGGATKSRSRGSTVRTSSDDEDIDGDLKTSRGNTRESSSIGIAPRKSVFIKRANEE</sequence>
<gene>
    <name evidence="2" type="ORF">NTJ_13025</name>
</gene>
<evidence type="ECO:0000313" key="2">
    <source>
        <dbReference type="EMBL" id="BET00209.1"/>
    </source>
</evidence>